<comment type="function">
    <text evidence="10">Ubiquitin ligase protein which is a component of the N-end rule pathway. Recognizes and binds to proteins bearing specific N-terminal residues that are destabilizing according to the N-end rule, leading to their ubiquitination and subsequent degradation.</text>
</comment>
<dbReference type="EC" id="2.3.2.27" evidence="10"/>
<keyword evidence="3 10" id="KW-0808">Transferase</keyword>
<evidence type="ECO:0000256" key="3">
    <source>
        <dbReference type="ARBA" id="ARBA00022679"/>
    </source>
</evidence>
<dbReference type="InterPro" id="IPR003126">
    <property type="entry name" value="Znf_UBR"/>
</dbReference>
<comment type="catalytic activity">
    <reaction evidence="1 10">
        <text>S-ubiquitinyl-[E2 ubiquitin-conjugating enzyme]-L-cysteine + [acceptor protein]-L-lysine = [E2 ubiquitin-conjugating enzyme]-L-cysteine + N(6)-ubiquitinyl-[acceptor protein]-L-lysine.</text>
        <dbReference type="EC" id="2.3.2.27"/>
    </reaction>
</comment>
<dbReference type="PANTHER" id="PTHR21497">
    <property type="entry name" value="UBIQUITIN LIGASE E3 ALPHA-RELATED"/>
    <property type="match status" value="1"/>
</dbReference>
<dbReference type="Proteomes" id="UP001497497">
    <property type="component" value="Unassembled WGS sequence"/>
</dbReference>
<evidence type="ECO:0000256" key="9">
    <source>
        <dbReference type="PROSITE-ProRule" id="PRU00508"/>
    </source>
</evidence>
<evidence type="ECO:0000313" key="13">
    <source>
        <dbReference type="Proteomes" id="UP001497497"/>
    </source>
</evidence>
<evidence type="ECO:0000256" key="2">
    <source>
        <dbReference type="ARBA" id="ARBA00004906"/>
    </source>
</evidence>
<comment type="similarity">
    <text evidence="8 10">Belongs to the E3 ubiquitin-protein ligase UBR1-like family.</text>
</comment>
<dbReference type="GO" id="GO:0008270">
    <property type="term" value="F:zinc ion binding"/>
    <property type="evidence" value="ECO:0007669"/>
    <property type="project" value="UniProtKB-UniRule"/>
</dbReference>
<keyword evidence="6 10" id="KW-0833">Ubl conjugation pathway</keyword>
<evidence type="ECO:0000259" key="11">
    <source>
        <dbReference type="PROSITE" id="PS51157"/>
    </source>
</evidence>
<dbReference type="InterPro" id="IPR003769">
    <property type="entry name" value="ClpS_core"/>
</dbReference>
<dbReference type="Pfam" id="PF02207">
    <property type="entry name" value="zf-UBR"/>
    <property type="match status" value="1"/>
</dbReference>
<evidence type="ECO:0000256" key="10">
    <source>
        <dbReference type="RuleBase" id="RU366018"/>
    </source>
</evidence>
<dbReference type="GO" id="GO:0071596">
    <property type="term" value="P:ubiquitin-dependent protein catabolic process via the N-end rule pathway"/>
    <property type="evidence" value="ECO:0007669"/>
    <property type="project" value="UniProtKB-UniRule"/>
</dbReference>
<evidence type="ECO:0000256" key="7">
    <source>
        <dbReference type="ARBA" id="ARBA00022833"/>
    </source>
</evidence>
<proteinExistence type="inferred from homology"/>
<evidence type="ECO:0000313" key="12">
    <source>
        <dbReference type="EMBL" id="CAL1529462.1"/>
    </source>
</evidence>
<name>A0AAV2H6W0_LYMST</name>
<dbReference type="Pfam" id="PF02617">
    <property type="entry name" value="ClpS"/>
    <property type="match status" value="1"/>
</dbReference>
<dbReference type="PROSITE" id="PS51157">
    <property type="entry name" value="ZF_UBR"/>
    <property type="match status" value="1"/>
</dbReference>
<dbReference type="InterPro" id="IPR014719">
    <property type="entry name" value="Ribosomal_bL12_C/ClpS-like"/>
</dbReference>
<dbReference type="GO" id="GO:0005737">
    <property type="term" value="C:cytoplasm"/>
    <property type="evidence" value="ECO:0007669"/>
    <property type="project" value="TreeGrafter"/>
</dbReference>
<accession>A0AAV2H6W0</accession>
<dbReference type="EMBL" id="CAXITT010000049">
    <property type="protein sequence ID" value="CAL1529462.1"/>
    <property type="molecule type" value="Genomic_DNA"/>
</dbReference>
<feature type="non-terminal residue" evidence="12">
    <location>
        <position position="539"/>
    </location>
</feature>
<keyword evidence="5 10" id="KW-0863">Zinc-finger</keyword>
<keyword evidence="7 10" id="KW-0862">Zinc</keyword>
<feature type="domain" description="UBR-type" evidence="11">
    <location>
        <begin position="91"/>
        <end position="162"/>
    </location>
</feature>
<dbReference type="AlphaFoldDB" id="A0AAV2H6W0"/>
<evidence type="ECO:0000256" key="1">
    <source>
        <dbReference type="ARBA" id="ARBA00000900"/>
    </source>
</evidence>
<dbReference type="GO" id="GO:0061630">
    <property type="term" value="F:ubiquitin protein ligase activity"/>
    <property type="evidence" value="ECO:0007669"/>
    <property type="project" value="UniProtKB-UniRule"/>
</dbReference>
<dbReference type="SMART" id="SM00396">
    <property type="entry name" value="ZnF_UBR1"/>
    <property type="match status" value="1"/>
</dbReference>
<dbReference type="FunFam" id="2.10.110.30:FF:000001">
    <property type="entry name" value="E3 ubiquitin-protein ligase UBR2 isoform 1"/>
    <property type="match status" value="1"/>
</dbReference>
<dbReference type="PANTHER" id="PTHR21497:SF24">
    <property type="entry name" value="E3 UBIQUITIN-PROTEIN LIGASE UBR1"/>
    <property type="match status" value="1"/>
</dbReference>
<dbReference type="FunFam" id="3.30.1390.10:FF:000010">
    <property type="entry name" value="E3 ubiquitin-protein ligase ubr-1"/>
    <property type="match status" value="1"/>
</dbReference>
<evidence type="ECO:0000256" key="6">
    <source>
        <dbReference type="ARBA" id="ARBA00022786"/>
    </source>
</evidence>
<dbReference type="SUPFAM" id="SSF54736">
    <property type="entry name" value="ClpS-like"/>
    <property type="match status" value="1"/>
</dbReference>
<comment type="pathway">
    <text evidence="2 10">Protein modification; protein ubiquitination.</text>
</comment>
<sequence length="539" mass="62227">MEVTGIVPEFDQKAVLQRWKDNFHVSRDAFEQAVFNHFNEFVPYVYGLNLDNEKEERKAQKFLFHPLEEFLCQGDPAHVFQTLNYSDEPSQLCGHNFKNGEPTYSCRDCAYDPTCVLCITCFQESSHRNHRYRMSTSGGGGYCDCGDTEAWKSDPYCCLHKPRKEEAESDSINMPQDIQEYMAVTFRCVLKYASTMLTFRDNLCLPFTPDRPVDRSLPVFMCMLYNDEVHTYDQVINILQRAIDCTQRQALEYATIVDREGRSCVRMGTFEECNSVKLTIERNTSRHGTKALKVEVVVKEVVAHQLFALKILSWLQTVCDKANSIRKILCGVLMESRIVNNQPKLSVLEEFIQADTMLWKVARVQSHQLLMSCVLKDPPSKKQFSVIFTKWYPQMVRAFSEDDHDHDVSMPSLSVQIFTVPSLARMLIAEHDLITVITKAFLNACEHKKNHLGKLSFDRERPDRTNVFKRSLFVLHDLKYALVCKPTCPEEWSDSLRDNFLSGLTSFLQLLSLIQGMDSVKRQTGQHLEFDPEWEGAFT</sequence>
<comment type="caution">
    <text evidence="12">The sequence shown here is derived from an EMBL/GenBank/DDBJ whole genome shotgun (WGS) entry which is preliminary data.</text>
</comment>
<keyword evidence="4 10" id="KW-0479">Metal-binding</keyword>
<organism evidence="12 13">
    <name type="scientific">Lymnaea stagnalis</name>
    <name type="common">Great pond snail</name>
    <name type="synonym">Helix stagnalis</name>
    <dbReference type="NCBI Taxonomy" id="6523"/>
    <lineage>
        <taxon>Eukaryota</taxon>
        <taxon>Metazoa</taxon>
        <taxon>Spiralia</taxon>
        <taxon>Lophotrochozoa</taxon>
        <taxon>Mollusca</taxon>
        <taxon>Gastropoda</taxon>
        <taxon>Heterobranchia</taxon>
        <taxon>Euthyneura</taxon>
        <taxon>Panpulmonata</taxon>
        <taxon>Hygrophila</taxon>
        <taxon>Lymnaeoidea</taxon>
        <taxon>Lymnaeidae</taxon>
        <taxon>Lymnaea</taxon>
    </lineage>
</organism>
<dbReference type="GO" id="GO:0000151">
    <property type="term" value="C:ubiquitin ligase complex"/>
    <property type="evidence" value="ECO:0007669"/>
    <property type="project" value="TreeGrafter"/>
</dbReference>
<protein>
    <recommendedName>
        <fullName evidence="10">E3 ubiquitin-protein ligase</fullName>
        <ecNumber evidence="10">2.3.2.27</ecNumber>
    </recommendedName>
</protein>
<dbReference type="Gene3D" id="3.30.1390.10">
    <property type="match status" value="1"/>
</dbReference>
<dbReference type="InterPro" id="IPR039164">
    <property type="entry name" value="UBR1-like"/>
</dbReference>
<dbReference type="Gene3D" id="2.10.110.30">
    <property type="match status" value="1"/>
</dbReference>
<dbReference type="GO" id="GO:0016567">
    <property type="term" value="P:protein ubiquitination"/>
    <property type="evidence" value="ECO:0007669"/>
    <property type="project" value="UniProtKB-UniRule"/>
</dbReference>
<keyword evidence="13" id="KW-1185">Reference proteome</keyword>
<feature type="zinc finger region" description="UBR-type" evidence="9">
    <location>
        <begin position="91"/>
        <end position="162"/>
    </location>
</feature>
<evidence type="ECO:0000256" key="8">
    <source>
        <dbReference type="ARBA" id="ARBA00046341"/>
    </source>
</evidence>
<reference evidence="12 13" key="1">
    <citation type="submission" date="2024-04" db="EMBL/GenBank/DDBJ databases">
        <authorList>
            <consortium name="Genoscope - CEA"/>
            <person name="William W."/>
        </authorList>
    </citation>
    <scope>NUCLEOTIDE SEQUENCE [LARGE SCALE GENOMIC DNA]</scope>
</reference>
<evidence type="ECO:0000256" key="4">
    <source>
        <dbReference type="ARBA" id="ARBA00022723"/>
    </source>
</evidence>
<evidence type="ECO:0000256" key="5">
    <source>
        <dbReference type="ARBA" id="ARBA00022771"/>
    </source>
</evidence>
<gene>
    <name evidence="12" type="ORF">GSLYS_00003617001</name>
</gene>